<comment type="caution">
    <text evidence="4">The sequence shown here is derived from an EMBL/GenBank/DDBJ whole genome shotgun (WGS) entry which is preliminary data.</text>
</comment>
<accession>A0AAW1JMV0</accession>
<dbReference type="Proteomes" id="UP001443914">
    <property type="component" value="Unassembled WGS sequence"/>
</dbReference>
<feature type="domain" description="Gnk2-homologous" evidence="3">
    <location>
        <begin position="134"/>
        <end position="244"/>
    </location>
</feature>
<evidence type="ECO:0000256" key="2">
    <source>
        <dbReference type="ARBA" id="ARBA00022737"/>
    </source>
</evidence>
<dbReference type="PANTHER" id="PTHR32099:SF71">
    <property type="entry name" value="CYSTEINE-RICH REPEAT SECRETORY PROTEIN 7"/>
    <property type="match status" value="1"/>
</dbReference>
<dbReference type="InterPro" id="IPR038408">
    <property type="entry name" value="GNK2_sf"/>
</dbReference>
<keyword evidence="1" id="KW-0732">Signal</keyword>
<dbReference type="EMBL" id="JBDFQZ010000007">
    <property type="protein sequence ID" value="KAK9706472.1"/>
    <property type="molecule type" value="Genomic_DNA"/>
</dbReference>
<feature type="domain" description="Gnk2-homologous" evidence="3">
    <location>
        <begin position="20"/>
        <end position="129"/>
    </location>
</feature>
<dbReference type="InterPro" id="IPR002902">
    <property type="entry name" value="GNK2"/>
</dbReference>
<evidence type="ECO:0000259" key="3">
    <source>
        <dbReference type="PROSITE" id="PS51473"/>
    </source>
</evidence>
<dbReference type="AlphaFoldDB" id="A0AAW1JMV0"/>
<name>A0AAW1JMV0_SAPOF</name>
<organism evidence="4 5">
    <name type="scientific">Saponaria officinalis</name>
    <name type="common">Common soapwort</name>
    <name type="synonym">Lychnis saponaria</name>
    <dbReference type="NCBI Taxonomy" id="3572"/>
    <lineage>
        <taxon>Eukaryota</taxon>
        <taxon>Viridiplantae</taxon>
        <taxon>Streptophyta</taxon>
        <taxon>Embryophyta</taxon>
        <taxon>Tracheophyta</taxon>
        <taxon>Spermatophyta</taxon>
        <taxon>Magnoliopsida</taxon>
        <taxon>eudicotyledons</taxon>
        <taxon>Gunneridae</taxon>
        <taxon>Pentapetalae</taxon>
        <taxon>Caryophyllales</taxon>
        <taxon>Caryophyllaceae</taxon>
        <taxon>Caryophylleae</taxon>
        <taxon>Saponaria</taxon>
    </lineage>
</organism>
<dbReference type="CDD" id="cd23509">
    <property type="entry name" value="Gnk2-like"/>
    <property type="match status" value="2"/>
</dbReference>
<evidence type="ECO:0000256" key="1">
    <source>
        <dbReference type="ARBA" id="ARBA00022729"/>
    </source>
</evidence>
<reference evidence="4" key="1">
    <citation type="submission" date="2024-03" db="EMBL/GenBank/DDBJ databases">
        <title>WGS assembly of Saponaria officinalis var. Norfolk2.</title>
        <authorList>
            <person name="Jenkins J."/>
            <person name="Shu S."/>
            <person name="Grimwood J."/>
            <person name="Barry K."/>
            <person name="Goodstein D."/>
            <person name="Schmutz J."/>
            <person name="Leebens-Mack J."/>
            <person name="Osbourn A."/>
        </authorList>
    </citation>
    <scope>NUCLEOTIDE SEQUENCE [LARGE SCALE GENOMIC DNA]</scope>
    <source>
        <strain evidence="4">JIC</strain>
    </source>
</reference>
<protein>
    <recommendedName>
        <fullName evidence="3">Gnk2-homologous domain-containing protein</fullName>
    </recommendedName>
</protein>
<keyword evidence="2" id="KW-0677">Repeat</keyword>
<dbReference type="Gene3D" id="3.30.430.20">
    <property type="entry name" value="Gnk2 domain, C-X8-C-X2-C motif"/>
    <property type="match status" value="2"/>
</dbReference>
<evidence type="ECO:0000313" key="5">
    <source>
        <dbReference type="Proteomes" id="UP001443914"/>
    </source>
</evidence>
<sequence>MIIMSMFINIAISSNDQDFGSSSMCIGNSTNGNNVYRNYHMSVSSLLSNFTLEPVPPVPRFYSTYTGPPRDRAYGSYICWGDISSQLCKKCVSHVTESLSNQDFYQECYAIGYYLESGLCLVQYSNKSVNTYINGFVFSMGNIGGKVADYLPYNKTLSKTIEGLIKEATIGNWTRTNLATRVVPVTGTRDEIHILVQCIPVISSKNCSRCLRELYDYVPSHCNGTQGGVVVHANCVLKFSNQTFIGGVHGSLTPSYLHCFLVMLFVLCTL</sequence>
<proteinExistence type="predicted"/>
<keyword evidence="5" id="KW-1185">Reference proteome</keyword>
<evidence type="ECO:0000313" key="4">
    <source>
        <dbReference type="EMBL" id="KAK9706472.1"/>
    </source>
</evidence>
<dbReference type="Pfam" id="PF01657">
    <property type="entry name" value="Stress-antifung"/>
    <property type="match status" value="2"/>
</dbReference>
<gene>
    <name evidence="4" type="ORF">RND81_07G127600</name>
</gene>
<dbReference type="PANTHER" id="PTHR32099">
    <property type="entry name" value="CYSTEINE-RICH REPEAT SECRETORY PROTEIN"/>
    <property type="match status" value="1"/>
</dbReference>
<dbReference type="PROSITE" id="PS51473">
    <property type="entry name" value="GNK2"/>
    <property type="match status" value="2"/>
</dbReference>